<evidence type="ECO:0000256" key="1">
    <source>
        <dbReference type="SAM" id="MobiDB-lite"/>
    </source>
</evidence>
<dbReference type="InterPro" id="IPR013320">
    <property type="entry name" value="ConA-like_dom_sf"/>
</dbReference>
<dbReference type="InterPro" id="IPR001870">
    <property type="entry name" value="B30.2/SPRY"/>
</dbReference>
<dbReference type="PANTHER" id="PTHR24103">
    <property type="entry name" value="E3 UBIQUITIN-PROTEIN LIGASE TRIM"/>
    <property type="match status" value="1"/>
</dbReference>
<feature type="domain" description="B30.2/SPRY" evidence="2">
    <location>
        <begin position="1"/>
        <end position="93"/>
    </location>
</feature>
<dbReference type="Proteomes" id="UP000823561">
    <property type="component" value="Chromosome 3"/>
</dbReference>
<protein>
    <recommendedName>
        <fullName evidence="2">B30.2/SPRY domain-containing protein</fullName>
    </recommendedName>
</protein>
<keyword evidence="4" id="KW-1185">Reference proteome</keyword>
<dbReference type="AlphaFoldDB" id="A0AAV6H746"/>
<reference evidence="3" key="1">
    <citation type="submission" date="2020-10" db="EMBL/GenBank/DDBJ databases">
        <title>Chromosome-scale genome assembly of the Allis shad, Alosa alosa.</title>
        <authorList>
            <person name="Margot Z."/>
            <person name="Christophe K."/>
            <person name="Cabau C."/>
            <person name="Louis A."/>
            <person name="Berthelot C."/>
            <person name="Parey E."/>
            <person name="Roest Crollius H."/>
            <person name="Montfort J."/>
            <person name="Robinson-Rechavi M."/>
            <person name="Bucao C."/>
            <person name="Bouchez O."/>
            <person name="Gislard M."/>
            <person name="Lluch J."/>
            <person name="Milhes M."/>
            <person name="Lampietro C."/>
            <person name="Lopez Roques C."/>
            <person name="Donnadieu C."/>
            <person name="Braasch I."/>
            <person name="Desvignes T."/>
            <person name="Postlethwait J."/>
            <person name="Bobe J."/>
            <person name="Guiguen Y."/>
        </authorList>
    </citation>
    <scope>NUCLEOTIDE SEQUENCE</scope>
    <source>
        <strain evidence="3">M-15738</strain>
        <tissue evidence="3">Blood</tissue>
    </source>
</reference>
<dbReference type="Pfam" id="PF13765">
    <property type="entry name" value="PRY"/>
    <property type="match status" value="1"/>
</dbReference>
<proteinExistence type="predicted"/>
<evidence type="ECO:0000259" key="2">
    <source>
        <dbReference type="PROSITE" id="PS50188"/>
    </source>
</evidence>
<accession>A0AAV6H746</accession>
<comment type="caution">
    <text evidence="3">The sequence shown here is derived from an EMBL/GenBank/DDBJ whole genome shotgun (WGS) entry which is preliminary data.</text>
</comment>
<evidence type="ECO:0000313" key="3">
    <source>
        <dbReference type="EMBL" id="KAG5282914.1"/>
    </source>
</evidence>
<dbReference type="SUPFAM" id="SSF49899">
    <property type="entry name" value="Concanavalin A-like lectins/glucanases"/>
    <property type="match status" value="1"/>
</dbReference>
<dbReference type="SMART" id="SM00589">
    <property type="entry name" value="PRY"/>
    <property type="match status" value="1"/>
</dbReference>
<gene>
    <name evidence="3" type="ORF">AALO_G00036120</name>
</gene>
<dbReference type="EMBL" id="JADWDJ010000003">
    <property type="protein sequence ID" value="KAG5282914.1"/>
    <property type="molecule type" value="Genomic_DNA"/>
</dbReference>
<dbReference type="PRINTS" id="PR01407">
    <property type="entry name" value="BUTYPHLNCDUF"/>
</dbReference>
<dbReference type="Gene3D" id="2.60.120.920">
    <property type="match status" value="1"/>
</dbReference>
<dbReference type="InterPro" id="IPR050143">
    <property type="entry name" value="TRIM/RBCC"/>
</dbReference>
<dbReference type="PROSITE" id="PS50188">
    <property type="entry name" value="B302_SPRY"/>
    <property type="match status" value="1"/>
</dbReference>
<evidence type="ECO:0000313" key="4">
    <source>
        <dbReference type="Proteomes" id="UP000823561"/>
    </source>
</evidence>
<sequence length="93" mass="10282">MISHSCRTTRAQWKAPVTPDPNTAHPNFFLSEDLTSAQVSQERQQLPDNPERFDMYASVLGSEGFNSGTQLGCGEHLVECGCDDRVSPEEGRL</sequence>
<feature type="region of interest" description="Disordered" evidence="1">
    <location>
        <begin position="1"/>
        <end position="25"/>
    </location>
</feature>
<organism evidence="3 4">
    <name type="scientific">Alosa alosa</name>
    <name type="common">allis shad</name>
    <dbReference type="NCBI Taxonomy" id="278164"/>
    <lineage>
        <taxon>Eukaryota</taxon>
        <taxon>Metazoa</taxon>
        <taxon>Chordata</taxon>
        <taxon>Craniata</taxon>
        <taxon>Vertebrata</taxon>
        <taxon>Euteleostomi</taxon>
        <taxon>Actinopterygii</taxon>
        <taxon>Neopterygii</taxon>
        <taxon>Teleostei</taxon>
        <taxon>Clupei</taxon>
        <taxon>Clupeiformes</taxon>
        <taxon>Clupeoidei</taxon>
        <taxon>Clupeidae</taxon>
        <taxon>Alosa</taxon>
    </lineage>
</organism>
<name>A0AAV6H746_9TELE</name>
<dbReference type="InterPro" id="IPR006574">
    <property type="entry name" value="PRY"/>
</dbReference>
<dbReference type="InterPro" id="IPR003879">
    <property type="entry name" value="Butyrophylin_SPRY"/>
</dbReference>
<feature type="compositionally biased region" description="Polar residues" evidence="1">
    <location>
        <begin position="1"/>
        <end position="11"/>
    </location>
</feature>
<dbReference type="InterPro" id="IPR043136">
    <property type="entry name" value="B30.2/SPRY_sf"/>
</dbReference>